<evidence type="ECO:0000256" key="4">
    <source>
        <dbReference type="RuleBase" id="RU369052"/>
    </source>
</evidence>
<dbReference type="PANTHER" id="PTHR33543:SF33">
    <property type="entry name" value="METALLOTHIONEIN-LIKE PROTEIN 2B"/>
    <property type="match status" value="1"/>
</dbReference>
<sequence length="81" mass="8221">MSSCCNGNCGCGSGCKCGSSCTGCKRNSDLSYLGEKTSGETMVFGLAPEKAYFEGSEMGVGAENDGCKCGPNCTCNPCTCK</sequence>
<keyword evidence="2 4" id="KW-0479">Metal-binding</keyword>
<reference evidence="5 6" key="1">
    <citation type="submission" date="2017-09" db="EMBL/GenBank/DDBJ databases">
        <title>WGS assembly of Aquilegia coerulea Goldsmith.</title>
        <authorList>
            <person name="Hodges S."/>
            <person name="Kramer E."/>
            <person name="Nordborg M."/>
            <person name="Tomkins J."/>
            <person name="Borevitz J."/>
            <person name="Derieg N."/>
            <person name="Yan J."/>
            <person name="Mihaltcheva S."/>
            <person name="Hayes R.D."/>
            <person name="Rokhsar D."/>
        </authorList>
    </citation>
    <scope>NUCLEOTIDE SEQUENCE [LARGE SCALE GENOMIC DNA]</scope>
    <source>
        <strain evidence="6">cv. Goldsmith</strain>
    </source>
</reference>
<dbReference type="GO" id="GO:0046872">
    <property type="term" value="F:metal ion binding"/>
    <property type="evidence" value="ECO:0007669"/>
    <property type="project" value="UniProtKB-UniRule"/>
</dbReference>
<evidence type="ECO:0000256" key="1">
    <source>
        <dbReference type="ARBA" id="ARBA00005802"/>
    </source>
</evidence>
<accession>A0A2G5D6G9</accession>
<evidence type="ECO:0000313" key="6">
    <source>
        <dbReference type="Proteomes" id="UP000230069"/>
    </source>
</evidence>
<dbReference type="FunCoup" id="A0A2G5D6G9">
    <property type="interactions" value="598"/>
</dbReference>
<evidence type="ECO:0000256" key="3">
    <source>
        <dbReference type="ARBA" id="ARBA00022851"/>
    </source>
</evidence>
<dbReference type="OrthoDB" id="1111048at2759"/>
<protein>
    <recommendedName>
        <fullName evidence="4">Metallothionein-like protein</fullName>
    </recommendedName>
</protein>
<dbReference type="Pfam" id="PF01439">
    <property type="entry name" value="Metallothio_2"/>
    <property type="match status" value="1"/>
</dbReference>
<dbReference type="PANTHER" id="PTHR33543">
    <property type="entry name" value="METALLOTHIONEIN-LIKE PROTEIN 2A"/>
    <property type="match status" value="1"/>
</dbReference>
<evidence type="ECO:0000313" key="5">
    <source>
        <dbReference type="EMBL" id="PIA39111.1"/>
    </source>
</evidence>
<organism evidence="5 6">
    <name type="scientific">Aquilegia coerulea</name>
    <name type="common">Rocky mountain columbine</name>
    <dbReference type="NCBI Taxonomy" id="218851"/>
    <lineage>
        <taxon>Eukaryota</taxon>
        <taxon>Viridiplantae</taxon>
        <taxon>Streptophyta</taxon>
        <taxon>Embryophyta</taxon>
        <taxon>Tracheophyta</taxon>
        <taxon>Spermatophyta</taxon>
        <taxon>Magnoliopsida</taxon>
        <taxon>Ranunculales</taxon>
        <taxon>Ranunculaceae</taxon>
        <taxon>Thalictroideae</taxon>
        <taxon>Aquilegia</taxon>
    </lineage>
</organism>
<dbReference type="Proteomes" id="UP000230069">
    <property type="component" value="Unassembled WGS sequence"/>
</dbReference>
<dbReference type="InParanoid" id="A0A2G5D6G9"/>
<dbReference type="InterPro" id="IPR000347">
    <property type="entry name" value="Metalthion_15p"/>
</dbReference>
<comment type="function">
    <text evidence="4">Metallothioneins have a high content of cysteine residues that bind various heavy metals.</text>
</comment>
<dbReference type="EMBL" id="KZ305044">
    <property type="protein sequence ID" value="PIA39111.1"/>
    <property type="molecule type" value="Genomic_DNA"/>
</dbReference>
<keyword evidence="6" id="KW-1185">Reference proteome</keyword>
<dbReference type="AlphaFoldDB" id="A0A2G5D6G9"/>
<keyword evidence="3 4" id="KW-0480">Metal-thiolate cluster</keyword>
<evidence type="ECO:0000256" key="2">
    <source>
        <dbReference type="ARBA" id="ARBA00022723"/>
    </source>
</evidence>
<dbReference type="STRING" id="218851.A0A2G5D6G9"/>
<comment type="similarity">
    <text evidence="1 4">Belongs to the metallothionein superfamily. Type 15 family.</text>
</comment>
<name>A0A2G5D6G9_AQUCA</name>
<proteinExistence type="inferred from homology"/>
<gene>
    <name evidence="5" type="ORF">AQUCO_02700353v1</name>
</gene>